<dbReference type="RefSeq" id="WP_258790027.1">
    <property type="nucleotide sequence ID" value="NZ_JANUGQ010000025.1"/>
</dbReference>
<dbReference type="SUPFAM" id="SSF46894">
    <property type="entry name" value="C-terminal effector domain of the bipartite response regulators"/>
    <property type="match status" value="1"/>
</dbReference>
<evidence type="ECO:0000313" key="2">
    <source>
        <dbReference type="EMBL" id="MCS0638731.1"/>
    </source>
</evidence>
<proteinExistence type="predicted"/>
<keyword evidence="3" id="KW-1185">Reference proteome</keyword>
<evidence type="ECO:0000259" key="1">
    <source>
        <dbReference type="SMART" id="SM00421"/>
    </source>
</evidence>
<accession>A0ABT2CPZ2</accession>
<dbReference type="InterPro" id="IPR051797">
    <property type="entry name" value="TrmB-like"/>
</dbReference>
<name>A0ABT2CPZ2_9ACTN</name>
<feature type="domain" description="HTH luxR-type" evidence="1">
    <location>
        <begin position="261"/>
        <end position="318"/>
    </location>
</feature>
<sequence length="333" mass="37336">METNRGDTDEGHHHHELCEAGRQLYAAALRSGRIATSEVERVPCLLNLALVHPDPDDPQWYRPIPPSIALNQLIHPIEREIQERRQLAISLADTFEPFMTITAQSPAANQAINVLEGLTLINATLDRVMDECTDELLTIQPGSGRKPETVKAGLRRMEPLLDRGIKMRTLYQHTARHHSATMGYVERIMPYGLEVRTLEEIVDRLIIVDRKVAFIPARRDRQVALELRHDGLVRYLVGVFDQFWLHGTPWEEDIVAYAPTRDGISGIQRSIAKLLVEGHVDEAIARRLGMNVRTCRAHIAKLASALGSGSRAQLGFLIARSGILEDDPHCDGT</sequence>
<dbReference type="InterPro" id="IPR036388">
    <property type="entry name" value="WH-like_DNA-bd_sf"/>
</dbReference>
<dbReference type="InterPro" id="IPR000792">
    <property type="entry name" value="Tscrpt_reg_LuxR_C"/>
</dbReference>
<evidence type="ECO:0000313" key="3">
    <source>
        <dbReference type="Proteomes" id="UP001431313"/>
    </source>
</evidence>
<reference evidence="2" key="1">
    <citation type="submission" date="2022-08" db="EMBL/GenBank/DDBJ databases">
        <authorList>
            <person name="Somphong A."/>
            <person name="Phongsopitanun W."/>
        </authorList>
    </citation>
    <scope>NUCLEOTIDE SEQUENCE</scope>
    <source>
        <strain evidence="2">LP05-1</strain>
    </source>
</reference>
<protein>
    <submittedName>
        <fullName evidence="2">Helix-turn-helix transcriptional regulator</fullName>
    </submittedName>
</protein>
<dbReference type="SMART" id="SM00421">
    <property type="entry name" value="HTH_LUXR"/>
    <property type="match status" value="1"/>
</dbReference>
<dbReference type="PANTHER" id="PTHR34293">
    <property type="entry name" value="HTH-TYPE TRANSCRIPTIONAL REGULATOR TRMBL2"/>
    <property type="match status" value="1"/>
</dbReference>
<dbReference type="EMBL" id="JANUGQ010000025">
    <property type="protein sequence ID" value="MCS0638731.1"/>
    <property type="molecule type" value="Genomic_DNA"/>
</dbReference>
<comment type="caution">
    <text evidence="2">The sequence shown here is derived from an EMBL/GenBank/DDBJ whole genome shotgun (WGS) entry which is preliminary data.</text>
</comment>
<dbReference type="InterPro" id="IPR016032">
    <property type="entry name" value="Sig_transdc_resp-reg_C-effctor"/>
</dbReference>
<organism evidence="2 3">
    <name type="scientific">Streptomyces pyxinae</name>
    <dbReference type="NCBI Taxonomy" id="2970734"/>
    <lineage>
        <taxon>Bacteria</taxon>
        <taxon>Bacillati</taxon>
        <taxon>Actinomycetota</taxon>
        <taxon>Actinomycetes</taxon>
        <taxon>Kitasatosporales</taxon>
        <taxon>Streptomycetaceae</taxon>
        <taxon>Streptomyces</taxon>
    </lineage>
</organism>
<dbReference type="PANTHER" id="PTHR34293:SF1">
    <property type="entry name" value="HTH-TYPE TRANSCRIPTIONAL REGULATOR TRMBL2"/>
    <property type="match status" value="1"/>
</dbReference>
<dbReference type="Proteomes" id="UP001431313">
    <property type="component" value="Unassembled WGS sequence"/>
</dbReference>
<dbReference type="Gene3D" id="1.10.10.10">
    <property type="entry name" value="Winged helix-like DNA-binding domain superfamily/Winged helix DNA-binding domain"/>
    <property type="match status" value="1"/>
</dbReference>
<gene>
    <name evidence="2" type="ORF">NX801_24360</name>
</gene>